<feature type="compositionally biased region" description="Basic and acidic residues" evidence="1">
    <location>
        <begin position="275"/>
        <end position="289"/>
    </location>
</feature>
<dbReference type="AlphaFoldDB" id="A0A6P8TR50"/>
<feature type="compositionally biased region" description="Basic and acidic residues" evidence="1">
    <location>
        <begin position="1"/>
        <end position="12"/>
    </location>
</feature>
<dbReference type="Pfam" id="PF18701">
    <property type="entry name" value="DUF5641"/>
    <property type="match status" value="1"/>
</dbReference>
<keyword evidence="3" id="KW-1185">Reference proteome</keyword>
<feature type="compositionally biased region" description="Basic and acidic residues" evidence="1">
    <location>
        <begin position="178"/>
        <end position="194"/>
    </location>
</feature>
<feature type="region of interest" description="Disordered" evidence="1">
    <location>
        <begin position="272"/>
        <end position="315"/>
    </location>
</feature>
<protein>
    <submittedName>
        <fullName evidence="4">Uncharacterized protein LOC117542866</fullName>
    </submittedName>
</protein>
<feature type="region of interest" description="Disordered" evidence="1">
    <location>
        <begin position="1"/>
        <end position="41"/>
    </location>
</feature>
<feature type="compositionally biased region" description="Polar residues" evidence="1">
    <location>
        <begin position="153"/>
        <end position="162"/>
    </location>
</feature>
<feature type="compositionally biased region" description="Low complexity" evidence="1">
    <location>
        <begin position="168"/>
        <end position="177"/>
    </location>
</feature>
<dbReference type="Proteomes" id="UP000515161">
    <property type="component" value="Unplaced"/>
</dbReference>
<proteinExistence type="predicted"/>
<dbReference type="SMART" id="SM00343">
    <property type="entry name" value="ZnF_C2HC"/>
    <property type="match status" value="2"/>
</dbReference>
<gene>
    <name evidence="4" type="primary">LOC117542866</name>
</gene>
<dbReference type="PANTHER" id="PTHR47331:SF5">
    <property type="entry name" value="RIBONUCLEASE H"/>
    <property type="match status" value="1"/>
</dbReference>
<dbReference type="InterPro" id="IPR001878">
    <property type="entry name" value="Znf_CCHC"/>
</dbReference>
<dbReference type="Pfam" id="PF03564">
    <property type="entry name" value="DUF1759"/>
    <property type="match status" value="1"/>
</dbReference>
<dbReference type="RefSeq" id="XP_034066643.1">
    <property type="nucleotide sequence ID" value="XM_034210752.1"/>
</dbReference>
<evidence type="ECO:0000256" key="1">
    <source>
        <dbReference type="SAM" id="MobiDB-lite"/>
    </source>
</evidence>
<feature type="region of interest" description="Disordered" evidence="1">
    <location>
        <begin position="153"/>
        <end position="205"/>
    </location>
</feature>
<evidence type="ECO:0000259" key="2">
    <source>
        <dbReference type="SMART" id="SM00343"/>
    </source>
</evidence>
<dbReference type="GeneID" id="117542866"/>
<evidence type="ECO:0000313" key="3">
    <source>
        <dbReference type="Proteomes" id="UP000515161"/>
    </source>
</evidence>
<dbReference type="GO" id="GO:0003676">
    <property type="term" value="F:nucleic acid binding"/>
    <property type="evidence" value="ECO:0007669"/>
    <property type="project" value="InterPro"/>
</dbReference>
<dbReference type="InParanoid" id="A0A6P8TR50"/>
<accession>A0A6P8TR50</accession>
<organism evidence="3 4">
    <name type="scientific">Gymnodraco acuticeps</name>
    <name type="common">Antarctic dragonfish</name>
    <dbReference type="NCBI Taxonomy" id="8218"/>
    <lineage>
        <taxon>Eukaryota</taxon>
        <taxon>Metazoa</taxon>
        <taxon>Chordata</taxon>
        <taxon>Craniata</taxon>
        <taxon>Vertebrata</taxon>
        <taxon>Euteleostomi</taxon>
        <taxon>Actinopterygii</taxon>
        <taxon>Neopterygii</taxon>
        <taxon>Teleostei</taxon>
        <taxon>Neoteleostei</taxon>
        <taxon>Acanthomorphata</taxon>
        <taxon>Eupercaria</taxon>
        <taxon>Perciformes</taxon>
        <taxon>Notothenioidei</taxon>
        <taxon>Bathydraconidae</taxon>
        <taxon>Gymnodraco</taxon>
    </lineage>
</organism>
<evidence type="ECO:0000313" key="4">
    <source>
        <dbReference type="RefSeq" id="XP_034066643.1"/>
    </source>
</evidence>
<dbReference type="InterPro" id="IPR040676">
    <property type="entry name" value="DUF5641"/>
</dbReference>
<sequence>MSLPAKETDKPPETQVRSSSRERSLTQKALELQENEAKKNEKAFNKAYDSWKQTAREVRLRLKDFCSAEDLNRCTEDTESKYVIVQQHYEPIRRNHTTTPDIAKKMDACVTLTAEIRELLSKRQENIDEVFNDQLEKERVRAALNKNEYGSVFGNTNTETVISESSREPSNTSSSSSKRADAEADLAAKQEQAKATRSLHGQQARLDKLESEWKLKETQMLAEIKQKEAEMKLKLEEEKTRLQQLHVDNEVKVAAARVRAYRHFDGFESCEEEVDHTSQHGGRNTDHKPPPPLNPQAKPFRLHPAPPEAPTSQEEVSLTQAIASSFTLNRLPVPEPTTFTGDPLKFIDWKMSFMALIGNKPLPVGEKMLYLKSYLAGEARKAVEGFFYRNSEDAYHSAWAVLRDRYGNPFIVQKAFRDKLMKWPKIDLNDPIALREFADFLQGCVEAIPHVKGLSILNDCEENHKLLQKLPEWMVHRWSRIVVEELDTFGDYPSFARFTEFTQKEARIACNPFVFPLLMKNTKTTDERFLRRTKALNTSTEMNEPNSETFVTSNSKPWPPCLVCKDETHGIARCPTFTAKTTDEKKTLIHENNLCFGCLGKGHISKNCKRRHTCSTCSRRHPTCLHIETDKRPAETSGKYSAATGEHTSKEIHKVMSHAVTKHTSATSSIVPVLVSSTMDPDREILTYALLDTQSDSTFILEDLVTELDVDTQSVQLKLSTMTAANTVIASKTASGLQVRGLNSEAYVKLQQTYTRDFIPVERSHIPTKRTALQWPHLKHLANKLPPLQDCEVGLLIGYDCPSALAPLEVVTGGENKPFAQRTVLGWSIIGSANPHLDRQGHQSFVHRVTVKEMPTPSATDVLKVLESDFNEKCYEDKYVSQDDVRFMQLLSDNIRQKEDTYSAKRWRRVQYLTEQFWSRWKKEYLQNVSLRQKWHIPQRNLKVNDIVIIKEDMLPRNQWQLGRVVETTEGTDGLVR</sequence>
<dbReference type="KEGG" id="gacu:117542866"/>
<dbReference type="GO" id="GO:0008270">
    <property type="term" value="F:zinc ion binding"/>
    <property type="evidence" value="ECO:0007669"/>
    <property type="project" value="InterPro"/>
</dbReference>
<feature type="domain" description="CCHC-type" evidence="2">
    <location>
        <begin position="560"/>
        <end position="576"/>
    </location>
</feature>
<name>A0A6P8TR50_GYMAC</name>
<dbReference type="OrthoDB" id="10051210at2759"/>
<reference evidence="4" key="1">
    <citation type="submission" date="2025-08" db="UniProtKB">
        <authorList>
            <consortium name="RefSeq"/>
        </authorList>
    </citation>
    <scope>IDENTIFICATION</scope>
</reference>
<feature type="domain" description="CCHC-type" evidence="2">
    <location>
        <begin position="594"/>
        <end position="610"/>
    </location>
</feature>
<dbReference type="InterPro" id="IPR005312">
    <property type="entry name" value="DUF1759"/>
</dbReference>
<dbReference type="PANTHER" id="PTHR47331">
    <property type="entry name" value="PHD-TYPE DOMAIN-CONTAINING PROTEIN"/>
    <property type="match status" value="1"/>
</dbReference>